<dbReference type="GO" id="GO:0099503">
    <property type="term" value="C:secretory vesicle"/>
    <property type="evidence" value="ECO:0007669"/>
    <property type="project" value="TreeGrafter"/>
</dbReference>
<dbReference type="InterPro" id="IPR052095">
    <property type="entry name" value="UNC-13_domain"/>
</dbReference>
<proteinExistence type="inferred from homology"/>
<evidence type="ECO:0000256" key="7">
    <source>
        <dbReference type="ARBA" id="ARBA00022753"/>
    </source>
</evidence>
<accession>A0A2S2QF62</accession>
<dbReference type="GO" id="GO:0006887">
    <property type="term" value="P:exocytosis"/>
    <property type="evidence" value="ECO:0007669"/>
    <property type="project" value="UniProtKB-KW"/>
</dbReference>
<feature type="region of interest" description="Disordered" evidence="8">
    <location>
        <begin position="258"/>
        <end position="294"/>
    </location>
</feature>
<dbReference type="PROSITE" id="PS51258">
    <property type="entry name" value="MHD1"/>
    <property type="match status" value="1"/>
</dbReference>
<dbReference type="CDD" id="cd04009">
    <property type="entry name" value="C2B_Munc13-like"/>
    <property type="match status" value="1"/>
</dbReference>
<evidence type="ECO:0000256" key="6">
    <source>
        <dbReference type="ARBA" id="ARBA00022490"/>
    </source>
</evidence>
<dbReference type="PANTHER" id="PTHR45999">
    <property type="entry name" value="UNC-13-4A, ISOFORM B"/>
    <property type="match status" value="1"/>
</dbReference>
<sequence length="1268" mass="143353">MSFFTSLHQIVTSSVANLNLSPKRFSLSKEPGPDGEETAAALAAAATTASSRSASTGSVSGIPRIVTPQGSGGGLRTSGPRRTGSFRQISQPRNPMAFCRRRTSWPEIDQTASSGVHETDGSFFEKYSSLQWKLDQRRLQMIKDSRQDECPPPEHSVGVKPPPVSNIQPKEMEHLYMDVLYTIKYKVGADTELSAHRDQLYVYAQKAFDVTPEQHRRYMAIVHEEKPPIVVLHVTVVEAEGLEAKDANGFSDPYCMLGIQPGTVSPQPSTGPPPSPANSPSPYQPPLSPRPVHANARTLSEGGIELPDGRHDHHDKLRKHHSFRLSFKRKERGGGSSGSVYGCREHRDSISAVPARFIQATSVRRETLNPKWGESFMFDIDDVTSDILHLDIWDHDDESSVLDAVSKLNEVRGVKGLGRFFKQIAQSARSGSQDDFLGCINILIQDVPSTGLDKWYQLEARSQRSNIQGSIRLKLWLSTREDHGQPITQNNFDNWTDVRRHERLLTIFADYEMSLTKSSLWNGELCHEATSILHQHAVQSGVSELQLAVIRWLAYSHIPSIDPQFLLKQLSQLEAAWGEQTLTGEEEDWLADSFNVFLDYSLQLIRKYRKLFPPHHHVSMNRLEYILRCLSRLSLSKAYGKCCPFNKDIRGEIGNALRVGTHEWYEENKKFTATGQHDSETRLKGFVRLVTAVLIDLQKGVEHYNVLFENINGVFYYAAIYKQHEKLLSNDLSQEIAPICKKVKGADFGMDTPLSPTNSETGESLFELYLAVQEFIRYREHLNASDYKGLSTQCYYHWFEPALEKWLDLAKLKIVQRAKKALELSTICHGEMTVKHSTSSNDVATALCHMKEFWKHLAWPDLIQSYNFVLKLLDAMCEAVLFYAQLVHQRLKDSGFYEDVSPFKASDEVCAALNDLEYVWRTVASMPDDLHLETVVSAVEATGEATADQCRADVTSLLDPVFNQYDTYSMMIVGRIAIRMQAPLKKCIFHLAWSPDTLPTTDAIVPLQEYLDSHLITLNTNLLPKNFHKVLNGVWEVTVYELGHQMDGGSGDTKMSGFYERLYEALELLVEFFHAEGNGLPPEVLTGNVYRAVKQRLKLHKTDTDTLIELYYEDRLMEQQRTKEITYGVLSVRAYYQHDSLCVEVLKAQNVIPLDPNGFSDPFVIVELLPKSMFPYSAEQYTDVKKKTLNPLFDECFEFAVSMDQCRHESAMILFTVMDHDVITSNDFAGEAFLSLNSIPGVLTPLPHDINNIDRVDLILMHQQNKGG</sequence>
<feature type="compositionally biased region" description="Low complexity" evidence="8">
    <location>
        <begin position="38"/>
        <end position="56"/>
    </location>
</feature>
<feature type="domain" description="C2" evidence="9">
    <location>
        <begin position="213"/>
        <end position="435"/>
    </location>
</feature>
<evidence type="ECO:0000256" key="5">
    <source>
        <dbReference type="ARBA" id="ARBA00022483"/>
    </source>
</evidence>
<evidence type="ECO:0000256" key="2">
    <source>
        <dbReference type="ARBA" id="ARBA00004496"/>
    </source>
</evidence>
<keyword evidence="5" id="KW-0268">Exocytosis</keyword>
<dbReference type="SMART" id="SM00239">
    <property type="entry name" value="C2"/>
    <property type="match status" value="2"/>
</dbReference>
<name>A0A2S2QF62_9HEMI</name>
<dbReference type="InterPro" id="IPR000008">
    <property type="entry name" value="C2_dom"/>
</dbReference>
<evidence type="ECO:0000256" key="3">
    <source>
        <dbReference type="ARBA" id="ARBA00004603"/>
    </source>
</evidence>
<protein>
    <submittedName>
        <fullName evidence="12">BAI1-associated protein 3</fullName>
    </submittedName>
</protein>
<dbReference type="InterPro" id="IPR014770">
    <property type="entry name" value="Munc13_1"/>
</dbReference>
<evidence type="ECO:0000259" key="11">
    <source>
        <dbReference type="PROSITE" id="PS51259"/>
    </source>
</evidence>
<gene>
    <name evidence="12" type="primary">BAIAP3_2</name>
    <name evidence="12" type="ORF">g.120095</name>
</gene>
<evidence type="ECO:0000256" key="8">
    <source>
        <dbReference type="SAM" id="MobiDB-lite"/>
    </source>
</evidence>
<evidence type="ECO:0000259" key="9">
    <source>
        <dbReference type="PROSITE" id="PS50004"/>
    </source>
</evidence>
<dbReference type="PROSITE" id="PS51259">
    <property type="entry name" value="MHD2"/>
    <property type="match status" value="1"/>
</dbReference>
<dbReference type="PROSITE" id="PS50004">
    <property type="entry name" value="C2"/>
    <property type="match status" value="2"/>
</dbReference>
<dbReference type="Gene3D" id="1.10.357.50">
    <property type="match status" value="1"/>
</dbReference>
<dbReference type="GO" id="GO:0005770">
    <property type="term" value="C:late endosome"/>
    <property type="evidence" value="ECO:0007669"/>
    <property type="project" value="UniProtKB-SubCell"/>
</dbReference>
<dbReference type="AlphaFoldDB" id="A0A2S2QF62"/>
<dbReference type="SUPFAM" id="SSF49562">
    <property type="entry name" value="C2 domain (Calcium/lipid-binding domain, CaLB)"/>
    <property type="match status" value="2"/>
</dbReference>
<dbReference type="InterPro" id="IPR014772">
    <property type="entry name" value="Munc13_dom-2"/>
</dbReference>
<feature type="compositionally biased region" description="Pro residues" evidence="8">
    <location>
        <begin position="269"/>
        <end position="289"/>
    </location>
</feature>
<dbReference type="Pfam" id="PF00168">
    <property type="entry name" value="C2"/>
    <property type="match status" value="3"/>
</dbReference>
<dbReference type="GO" id="GO:0055037">
    <property type="term" value="C:recycling endosome"/>
    <property type="evidence" value="ECO:0007669"/>
    <property type="project" value="UniProtKB-SubCell"/>
</dbReference>
<keyword evidence="7" id="KW-0967">Endosome</keyword>
<dbReference type="Gene3D" id="2.60.40.150">
    <property type="entry name" value="C2 domain"/>
    <property type="match status" value="2"/>
</dbReference>
<feature type="region of interest" description="Disordered" evidence="8">
    <location>
        <begin position="27"/>
        <end position="93"/>
    </location>
</feature>
<comment type="subcellular location">
    <subcellularLocation>
        <location evidence="2">Cytoplasm</location>
    </subcellularLocation>
    <subcellularLocation>
        <location evidence="3">Late endosome</location>
    </subcellularLocation>
    <subcellularLocation>
        <location evidence="1">Recycling endosome</location>
    </subcellularLocation>
</comment>
<comment type="similarity">
    <text evidence="4">Belongs to the unc-13 family.</text>
</comment>
<organism evidence="12">
    <name type="scientific">Sipha flava</name>
    <name type="common">yellow sugarcane aphid</name>
    <dbReference type="NCBI Taxonomy" id="143950"/>
    <lineage>
        <taxon>Eukaryota</taxon>
        <taxon>Metazoa</taxon>
        <taxon>Ecdysozoa</taxon>
        <taxon>Arthropoda</taxon>
        <taxon>Hexapoda</taxon>
        <taxon>Insecta</taxon>
        <taxon>Pterygota</taxon>
        <taxon>Neoptera</taxon>
        <taxon>Paraneoptera</taxon>
        <taxon>Hemiptera</taxon>
        <taxon>Sternorrhyncha</taxon>
        <taxon>Aphidomorpha</taxon>
        <taxon>Aphidoidea</taxon>
        <taxon>Aphididae</taxon>
        <taxon>Sipha</taxon>
    </lineage>
</organism>
<dbReference type="PANTHER" id="PTHR45999:SF4">
    <property type="entry name" value="UNC-13-4A, ISOFORM B"/>
    <property type="match status" value="1"/>
</dbReference>
<dbReference type="InterPro" id="IPR035892">
    <property type="entry name" value="C2_domain_sf"/>
</dbReference>
<dbReference type="CDD" id="cd08676">
    <property type="entry name" value="C2A_Munc13-like"/>
    <property type="match status" value="1"/>
</dbReference>
<dbReference type="Pfam" id="PF06292">
    <property type="entry name" value="MUN"/>
    <property type="match status" value="1"/>
</dbReference>
<dbReference type="EMBL" id="GGMS01007130">
    <property type="protein sequence ID" value="MBY76333.1"/>
    <property type="molecule type" value="Transcribed_RNA"/>
</dbReference>
<evidence type="ECO:0000259" key="10">
    <source>
        <dbReference type="PROSITE" id="PS51258"/>
    </source>
</evidence>
<reference evidence="12" key="1">
    <citation type="submission" date="2018-04" db="EMBL/GenBank/DDBJ databases">
        <title>Transcriptome assembly of Sipha flava.</title>
        <authorList>
            <person name="Scully E.D."/>
            <person name="Geib S.M."/>
            <person name="Palmer N.A."/>
            <person name="Koch K."/>
            <person name="Bradshaw J."/>
            <person name="Heng-Moss T."/>
            <person name="Sarath G."/>
        </authorList>
    </citation>
    <scope>NUCLEOTIDE SEQUENCE</scope>
</reference>
<feature type="domain" description="C2" evidence="9">
    <location>
        <begin position="1121"/>
        <end position="1250"/>
    </location>
</feature>
<feature type="region of interest" description="Disordered" evidence="8">
    <location>
        <begin position="146"/>
        <end position="165"/>
    </location>
</feature>
<evidence type="ECO:0000313" key="12">
    <source>
        <dbReference type="EMBL" id="MBY76333.1"/>
    </source>
</evidence>
<dbReference type="OrthoDB" id="7976202at2759"/>
<feature type="domain" description="MHD1" evidence="10">
    <location>
        <begin position="766"/>
        <end position="887"/>
    </location>
</feature>
<dbReference type="InterPro" id="IPR010439">
    <property type="entry name" value="MUN_dom"/>
</dbReference>
<feature type="domain" description="MHD2" evidence="11">
    <location>
        <begin position="1001"/>
        <end position="1111"/>
    </location>
</feature>
<evidence type="ECO:0000256" key="4">
    <source>
        <dbReference type="ARBA" id="ARBA00005823"/>
    </source>
</evidence>
<keyword evidence="6" id="KW-0963">Cytoplasm</keyword>
<dbReference type="Gene3D" id="1.20.58.1100">
    <property type="match status" value="1"/>
</dbReference>
<evidence type="ECO:0000256" key="1">
    <source>
        <dbReference type="ARBA" id="ARBA00004172"/>
    </source>
</evidence>